<feature type="region of interest" description="Disordered" evidence="1">
    <location>
        <begin position="1"/>
        <end position="32"/>
    </location>
</feature>
<dbReference type="Proteomes" id="UP000220914">
    <property type="component" value="Unassembled WGS sequence"/>
</dbReference>
<feature type="compositionally biased region" description="Low complexity" evidence="1">
    <location>
        <begin position="1"/>
        <end position="24"/>
    </location>
</feature>
<keyword evidence="3" id="KW-1185">Reference proteome</keyword>
<dbReference type="PROSITE" id="PS51257">
    <property type="entry name" value="PROKAR_LIPOPROTEIN"/>
    <property type="match status" value="1"/>
</dbReference>
<name>A0A2A7MPT4_MYCAG</name>
<sequence length="91" mass="8523">MRTRGSTGAAGCGDTTAAGNATGSGSCGTGGRYRPGTVSDCAGGIGCAETSATGRMLTATATASVAKLIVTNAIALPNSNVRGGGGAITEV</sequence>
<accession>A0A2A7MPT4</accession>
<organism evidence="2 3">
    <name type="scientific">Mycolicibacterium agri</name>
    <name type="common">Mycobacterium agri</name>
    <dbReference type="NCBI Taxonomy" id="36811"/>
    <lineage>
        <taxon>Bacteria</taxon>
        <taxon>Bacillati</taxon>
        <taxon>Actinomycetota</taxon>
        <taxon>Actinomycetes</taxon>
        <taxon>Mycobacteriales</taxon>
        <taxon>Mycobacteriaceae</taxon>
        <taxon>Mycolicibacterium</taxon>
    </lineage>
</organism>
<proteinExistence type="predicted"/>
<evidence type="ECO:0000256" key="1">
    <source>
        <dbReference type="SAM" id="MobiDB-lite"/>
    </source>
</evidence>
<dbReference type="AlphaFoldDB" id="A0A2A7MPT4"/>
<dbReference type="EMBL" id="PDCP01000103">
    <property type="protein sequence ID" value="PEG33589.1"/>
    <property type="molecule type" value="Genomic_DNA"/>
</dbReference>
<evidence type="ECO:0000313" key="2">
    <source>
        <dbReference type="EMBL" id="PEG33589.1"/>
    </source>
</evidence>
<reference evidence="2 3" key="1">
    <citation type="submission" date="2017-10" db="EMBL/GenBank/DDBJ databases">
        <title>The new phylogeny of genus Mycobacterium.</title>
        <authorList>
            <person name="Tortoli E."/>
            <person name="Trovato A."/>
            <person name="Cirillo D.M."/>
        </authorList>
    </citation>
    <scope>NUCLEOTIDE SEQUENCE [LARGE SCALE GENOMIC DNA]</scope>
    <source>
        <strain evidence="2 3">CCUG37673</strain>
    </source>
</reference>
<comment type="caution">
    <text evidence="2">The sequence shown here is derived from an EMBL/GenBank/DDBJ whole genome shotgun (WGS) entry which is preliminary data.</text>
</comment>
<protein>
    <submittedName>
        <fullName evidence="2">Uncharacterized protein</fullName>
    </submittedName>
</protein>
<gene>
    <name evidence="2" type="ORF">CQY20_30035</name>
</gene>
<evidence type="ECO:0000313" key="3">
    <source>
        <dbReference type="Proteomes" id="UP000220914"/>
    </source>
</evidence>